<evidence type="ECO:0000313" key="8">
    <source>
        <dbReference type="EMBL" id="PKZ42071.1"/>
    </source>
</evidence>
<dbReference type="Pfam" id="PF00931">
    <property type="entry name" value="NB-ARC"/>
    <property type="match status" value="1"/>
</dbReference>
<keyword evidence="9" id="KW-1185">Reference proteome</keyword>
<dbReference type="GO" id="GO:0000160">
    <property type="term" value="P:phosphorelay signal transduction system"/>
    <property type="evidence" value="ECO:0007669"/>
    <property type="project" value="InterPro"/>
</dbReference>
<dbReference type="SMART" id="SM00862">
    <property type="entry name" value="Trans_reg_C"/>
    <property type="match status" value="1"/>
</dbReference>
<organism evidence="8 9">
    <name type="scientific">Kytococcus schroeteri</name>
    <dbReference type="NCBI Taxonomy" id="138300"/>
    <lineage>
        <taxon>Bacteria</taxon>
        <taxon>Bacillati</taxon>
        <taxon>Actinomycetota</taxon>
        <taxon>Actinomycetes</taxon>
        <taxon>Micrococcales</taxon>
        <taxon>Kytococcaceae</taxon>
        <taxon>Kytococcus</taxon>
    </lineage>
</organism>
<dbReference type="Gene3D" id="3.40.50.300">
    <property type="entry name" value="P-loop containing nucleotide triphosphate hydrolases"/>
    <property type="match status" value="1"/>
</dbReference>
<dbReference type="InterPro" id="IPR027417">
    <property type="entry name" value="P-loop_NTPase"/>
</dbReference>
<evidence type="ECO:0000259" key="7">
    <source>
        <dbReference type="PROSITE" id="PS51755"/>
    </source>
</evidence>
<dbReference type="SUPFAM" id="SSF52540">
    <property type="entry name" value="P-loop containing nucleoside triphosphate hydrolases"/>
    <property type="match status" value="1"/>
</dbReference>
<dbReference type="PROSITE" id="PS51755">
    <property type="entry name" value="OMPR_PHOB"/>
    <property type="match status" value="1"/>
</dbReference>
<dbReference type="InterPro" id="IPR011990">
    <property type="entry name" value="TPR-like_helical_dom_sf"/>
</dbReference>
<evidence type="ECO:0000256" key="3">
    <source>
        <dbReference type="ARBA" id="ARBA00023125"/>
    </source>
</evidence>
<dbReference type="SUPFAM" id="SSF46894">
    <property type="entry name" value="C-terminal effector domain of the bipartite response regulators"/>
    <property type="match status" value="1"/>
</dbReference>
<evidence type="ECO:0000256" key="5">
    <source>
        <dbReference type="PROSITE-ProRule" id="PRU01091"/>
    </source>
</evidence>
<dbReference type="InterPro" id="IPR051677">
    <property type="entry name" value="AfsR-DnrI-RedD_regulator"/>
</dbReference>
<dbReference type="GO" id="GO:0003677">
    <property type="term" value="F:DNA binding"/>
    <property type="evidence" value="ECO:0007669"/>
    <property type="project" value="UniProtKB-UniRule"/>
</dbReference>
<keyword evidence="3 5" id="KW-0238">DNA-binding</keyword>
<proteinExistence type="inferred from homology"/>
<dbReference type="OrthoDB" id="3691954at2"/>
<evidence type="ECO:0000256" key="4">
    <source>
        <dbReference type="ARBA" id="ARBA00023163"/>
    </source>
</evidence>
<reference evidence="8 9" key="1">
    <citation type="submission" date="2017-12" db="EMBL/GenBank/DDBJ databases">
        <title>Phylogenetic diversity of female urinary microbiome.</title>
        <authorList>
            <person name="Thomas-White K."/>
            <person name="Wolfe A.J."/>
        </authorList>
    </citation>
    <scope>NUCLEOTIDE SEQUENCE [LARGE SCALE GENOMIC DNA]</scope>
    <source>
        <strain evidence="8 9">UMB1298</strain>
    </source>
</reference>
<dbReference type="PRINTS" id="PR00364">
    <property type="entry name" value="DISEASERSIST"/>
</dbReference>
<dbReference type="InterPro" id="IPR001867">
    <property type="entry name" value="OmpR/PhoB-type_DNA-bd"/>
</dbReference>
<dbReference type="Pfam" id="PF13424">
    <property type="entry name" value="TPR_12"/>
    <property type="match status" value="1"/>
</dbReference>
<dbReference type="Pfam" id="PF03704">
    <property type="entry name" value="BTAD"/>
    <property type="match status" value="1"/>
</dbReference>
<comment type="caution">
    <text evidence="8">The sequence shown here is derived from an EMBL/GenBank/DDBJ whole genome shotgun (WGS) entry which is preliminary data.</text>
</comment>
<dbReference type="Gene3D" id="1.10.10.10">
    <property type="entry name" value="Winged helix-like DNA-binding domain superfamily/Winged helix DNA-binding domain"/>
    <property type="match status" value="1"/>
</dbReference>
<keyword evidence="4" id="KW-0804">Transcription</keyword>
<dbReference type="InterPro" id="IPR005158">
    <property type="entry name" value="BTAD"/>
</dbReference>
<dbReference type="CDD" id="cd15831">
    <property type="entry name" value="BTAD"/>
    <property type="match status" value="1"/>
</dbReference>
<accession>A0A2I1PBW3</accession>
<dbReference type="SMART" id="SM01043">
    <property type="entry name" value="BTAD"/>
    <property type="match status" value="1"/>
</dbReference>
<gene>
    <name evidence="8" type="ORF">CYJ76_04280</name>
</gene>
<dbReference type="GO" id="GO:0006355">
    <property type="term" value="P:regulation of DNA-templated transcription"/>
    <property type="evidence" value="ECO:0007669"/>
    <property type="project" value="InterPro"/>
</dbReference>
<dbReference type="InterPro" id="IPR003593">
    <property type="entry name" value="AAA+_ATPase"/>
</dbReference>
<dbReference type="AlphaFoldDB" id="A0A2I1PBW3"/>
<feature type="domain" description="OmpR/PhoB-type" evidence="7">
    <location>
        <begin position="36"/>
        <end position="135"/>
    </location>
</feature>
<evidence type="ECO:0000256" key="2">
    <source>
        <dbReference type="ARBA" id="ARBA00023015"/>
    </source>
</evidence>
<dbReference type="Pfam" id="PF00486">
    <property type="entry name" value="Trans_reg_C"/>
    <property type="match status" value="1"/>
</dbReference>
<evidence type="ECO:0000256" key="1">
    <source>
        <dbReference type="ARBA" id="ARBA00005820"/>
    </source>
</evidence>
<feature type="region of interest" description="Disordered" evidence="6">
    <location>
        <begin position="1"/>
        <end position="44"/>
    </location>
</feature>
<evidence type="ECO:0000313" key="9">
    <source>
        <dbReference type="Proteomes" id="UP000234206"/>
    </source>
</evidence>
<name>A0A2I1PBW3_9MICO</name>
<protein>
    <recommendedName>
        <fullName evidence="7">OmpR/PhoB-type domain-containing protein</fullName>
    </recommendedName>
</protein>
<dbReference type="InterPro" id="IPR036388">
    <property type="entry name" value="WH-like_DNA-bd_sf"/>
</dbReference>
<sequence>MALPRIVEQSLPASLMQAPPGPRPAVTDPTRPPPDDRPMEEPGMQLSVLGPLEVVGEDDREVSLALREVRILELLAAAAPHQVPTEEIIAALWPQDPPGTARNQVQGCVGRIRRAAGGAGVPMVDTTSRGYRLSPSVDLDLRRYRELARAGREAAAAGLTEQAITHLAAAMGTWRSRPFPDSLAGTRASGLSAQLRAEHLDLCELRWSLTSRTEPERAVAELERMVTLSPLRESAWGELMCALARSGKTAEALGVFARLRTTLRDALGTVPSETLQTLHTRILRGEDAGSLWAEPAGTCSNLPPTAELFVGRAALQDAMRAHLVADGERRVVALHGPRGIGRTSLAVRVAGTLADTFRDGVLYVSARGQAEEARSARWVLAELLTQTGAERAELPEDEAALRTALGRRLTGRRVLLVLDDLRDAGQVRRVLPDGPVHAVVTSLRPLPELDDALVRRVPPLTREESLDLLRGLLGAERVDGQERLALAVARACRHNPLALRVATQHMRSHTGWGLEVLLDRVTTVGQPLPELSVRGVDPAADVAAAAADLPPEAADLLPLLHLLGEESFPGWAVGALAGRCEWFDLLDQLVERDLLHDQGVDGLGQPRFVVPPLTAAVSRERAEDVDPALLREAAGRLARTWWWAVDSAVVAVPLTLHHPGVALPAVDVPAPETELDAGAQRALRSGREWLHCEHRSAMAAVHCAADHGWPELAARLTTALEPFFDYRWMHDEWEQVVDRSLEALEEGDGPGLEMAQARMLITSAQLHAYRGRYEATQQRARQALDLFERAGVADGCALAHLALAVALRETHHPQEALEHVQQAAGASSLHVRAVALSVWGGLLHRAGQHEEALTLYDRSVADATEVGDDHRLAQALRGRSTVLHALGRTPAALAEAERSAGLFDRLGDEGCLAHALRVLARLRGETGNTAGADAAHRRADALYLAVGRPGTRGPFDVAAGYR</sequence>
<keyword evidence="2" id="KW-0805">Transcription regulation</keyword>
<dbReference type="SUPFAM" id="SSF48452">
    <property type="entry name" value="TPR-like"/>
    <property type="match status" value="2"/>
</dbReference>
<feature type="DNA-binding region" description="OmpR/PhoB-type" evidence="5">
    <location>
        <begin position="36"/>
        <end position="135"/>
    </location>
</feature>
<dbReference type="GO" id="GO:0043531">
    <property type="term" value="F:ADP binding"/>
    <property type="evidence" value="ECO:0007669"/>
    <property type="project" value="InterPro"/>
</dbReference>
<dbReference type="Proteomes" id="UP000234206">
    <property type="component" value="Unassembled WGS sequence"/>
</dbReference>
<dbReference type="SMART" id="SM00382">
    <property type="entry name" value="AAA"/>
    <property type="match status" value="1"/>
</dbReference>
<dbReference type="PANTHER" id="PTHR35807">
    <property type="entry name" value="TRANSCRIPTIONAL REGULATOR REDD-RELATED"/>
    <property type="match status" value="1"/>
</dbReference>
<dbReference type="PANTHER" id="PTHR35807:SF1">
    <property type="entry name" value="TRANSCRIPTIONAL REGULATOR REDD"/>
    <property type="match status" value="1"/>
</dbReference>
<dbReference type="EMBL" id="PKIZ01000006">
    <property type="protein sequence ID" value="PKZ42071.1"/>
    <property type="molecule type" value="Genomic_DNA"/>
</dbReference>
<dbReference type="Gene3D" id="1.25.40.10">
    <property type="entry name" value="Tetratricopeptide repeat domain"/>
    <property type="match status" value="2"/>
</dbReference>
<comment type="similarity">
    <text evidence="1">Belongs to the AfsR/DnrI/RedD regulatory family.</text>
</comment>
<dbReference type="InterPro" id="IPR016032">
    <property type="entry name" value="Sig_transdc_resp-reg_C-effctor"/>
</dbReference>
<evidence type="ECO:0000256" key="6">
    <source>
        <dbReference type="SAM" id="MobiDB-lite"/>
    </source>
</evidence>
<dbReference type="InterPro" id="IPR002182">
    <property type="entry name" value="NB-ARC"/>
</dbReference>